<organism evidence="2 3">
    <name type="scientific">Stenotrophomonas acidaminiphila</name>
    <dbReference type="NCBI Taxonomy" id="128780"/>
    <lineage>
        <taxon>Bacteria</taxon>
        <taxon>Pseudomonadati</taxon>
        <taxon>Pseudomonadota</taxon>
        <taxon>Gammaproteobacteria</taxon>
        <taxon>Lysobacterales</taxon>
        <taxon>Lysobacteraceae</taxon>
        <taxon>Stenotrophomonas</taxon>
    </lineage>
</organism>
<keyword evidence="3" id="KW-1185">Reference proteome</keyword>
<feature type="domain" description="DUF4166" evidence="1">
    <location>
        <begin position="17"/>
        <end position="173"/>
    </location>
</feature>
<dbReference type="Proteomes" id="UP000061010">
    <property type="component" value="Chromosome"/>
</dbReference>
<proteinExistence type="predicted"/>
<protein>
    <submittedName>
        <fullName evidence="2">Saccharopine dehydrogenase</fullName>
    </submittedName>
</protein>
<accession>A0A0S1AXE8</accession>
<dbReference type="AlphaFoldDB" id="A0A0S1AXE8"/>
<sequence>MNRPLFERVLGTAFAQLPPVLRALHSVPRRQRWGGQARVRRGRHWLVAPCAWLARLPPDAEAVPVTVEFVVDGAGERWDRRFGDARMASRLWVRQGRLCERLGAVRFRFALEAVDGEIHWRAERAWAFGIVPLPARWFARVRCRERADGDRYAFLVDVAMPLIGPLIRYEGWLLPIENREAEPDVPVSGRIGGGRGHG</sequence>
<dbReference type="InterPro" id="IPR025311">
    <property type="entry name" value="DUF4166"/>
</dbReference>
<evidence type="ECO:0000313" key="3">
    <source>
        <dbReference type="Proteomes" id="UP000061010"/>
    </source>
</evidence>
<dbReference type="EMBL" id="CP012900">
    <property type="protein sequence ID" value="ALJ27488.1"/>
    <property type="molecule type" value="Genomic_DNA"/>
</dbReference>
<name>A0A0S1AXE8_9GAMM</name>
<reference evidence="2 3" key="1">
    <citation type="journal article" date="2015" name="Genome Announc.">
        <title>Complete Genome Sequencing of Stenotrophomonas acidaminiphila ZAC14D2_NAIMI4_2, a Multidrug-Resistant Strain Isolated from Sediments of a Polluted River in Mexico, Uncovers New Antibiotic Resistance Genes and a Novel Class-II Lasso Peptide Biosynthesis Gene Cluster.</title>
        <authorList>
            <person name="Vinuesa P."/>
            <person name="Ochoa-Sanchez L.E."/>
        </authorList>
    </citation>
    <scope>NUCLEOTIDE SEQUENCE [LARGE SCALE GENOMIC DNA]</scope>
    <source>
        <strain evidence="2 3">ZAC14D2_NAIMI4_2</strain>
    </source>
</reference>
<gene>
    <name evidence="2" type="ORF">AOT14_10760</name>
</gene>
<dbReference type="PATRIC" id="fig|128780.6.peg.1074"/>
<evidence type="ECO:0000313" key="2">
    <source>
        <dbReference type="EMBL" id="ALJ27488.1"/>
    </source>
</evidence>
<dbReference type="Pfam" id="PF13761">
    <property type="entry name" value="DUF4166"/>
    <property type="match status" value="1"/>
</dbReference>
<dbReference type="KEGG" id="sacz:AOT14_10760"/>
<evidence type="ECO:0000259" key="1">
    <source>
        <dbReference type="Pfam" id="PF13761"/>
    </source>
</evidence>